<name>A0AAW1EVU3_ZOAVI</name>
<sequence length="70" mass="7471">MRPPGSVSYPVQTPTQLHGAKMVPVCDGHSPIKEQHPGASAHPQDRLSLQSISGAKYPPRTQPGSFKANN</sequence>
<evidence type="ECO:0000313" key="3">
    <source>
        <dbReference type="Proteomes" id="UP001488805"/>
    </source>
</evidence>
<organism evidence="2 3">
    <name type="scientific">Zoarces viviparus</name>
    <name type="common">Viviparous eelpout</name>
    <name type="synonym">Blennius viviparus</name>
    <dbReference type="NCBI Taxonomy" id="48416"/>
    <lineage>
        <taxon>Eukaryota</taxon>
        <taxon>Metazoa</taxon>
        <taxon>Chordata</taxon>
        <taxon>Craniata</taxon>
        <taxon>Vertebrata</taxon>
        <taxon>Euteleostomi</taxon>
        <taxon>Actinopterygii</taxon>
        <taxon>Neopterygii</taxon>
        <taxon>Teleostei</taxon>
        <taxon>Neoteleostei</taxon>
        <taxon>Acanthomorphata</taxon>
        <taxon>Eupercaria</taxon>
        <taxon>Perciformes</taxon>
        <taxon>Cottioidei</taxon>
        <taxon>Zoarcales</taxon>
        <taxon>Zoarcidae</taxon>
        <taxon>Zoarcinae</taxon>
        <taxon>Zoarces</taxon>
    </lineage>
</organism>
<reference evidence="2 3" key="1">
    <citation type="journal article" date="2024" name="Genome Biol. Evol.">
        <title>Chromosome-level genome assembly of the viviparous eelpout Zoarces viviparus.</title>
        <authorList>
            <person name="Fuhrmann N."/>
            <person name="Brasseur M.V."/>
            <person name="Bakowski C.E."/>
            <person name="Podsiadlowski L."/>
            <person name="Prost S."/>
            <person name="Krehenwinkel H."/>
            <person name="Mayer C."/>
        </authorList>
    </citation>
    <scope>NUCLEOTIDE SEQUENCE [LARGE SCALE GENOMIC DNA]</scope>
    <source>
        <strain evidence="2">NO-MEL_2022_Ind0_liver</strain>
    </source>
</reference>
<keyword evidence="3" id="KW-1185">Reference proteome</keyword>
<feature type="region of interest" description="Disordered" evidence="1">
    <location>
        <begin position="1"/>
        <end position="70"/>
    </location>
</feature>
<proteinExistence type="predicted"/>
<dbReference type="Proteomes" id="UP001488805">
    <property type="component" value="Unassembled WGS sequence"/>
</dbReference>
<comment type="caution">
    <text evidence="2">The sequence shown here is derived from an EMBL/GenBank/DDBJ whole genome shotgun (WGS) entry which is preliminary data.</text>
</comment>
<accession>A0AAW1EVU3</accession>
<dbReference type="EMBL" id="JBCEZU010000123">
    <property type="protein sequence ID" value="KAK9526821.1"/>
    <property type="molecule type" value="Genomic_DNA"/>
</dbReference>
<evidence type="ECO:0000256" key="1">
    <source>
        <dbReference type="SAM" id="MobiDB-lite"/>
    </source>
</evidence>
<protein>
    <submittedName>
        <fullName evidence="2">Uncharacterized protein</fullName>
    </submittedName>
</protein>
<evidence type="ECO:0000313" key="2">
    <source>
        <dbReference type="EMBL" id="KAK9526821.1"/>
    </source>
</evidence>
<dbReference type="AlphaFoldDB" id="A0AAW1EVU3"/>
<gene>
    <name evidence="2" type="ORF">VZT92_015500</name>
</gene>